<dbReference type="SUPFAM" id="SSF53822">
    <property type="entry name" value="Periplasmic binding protein-like I"/>
    <property type="match status" value="1"/>
</dbReference>
<comment type="similarity">
    <text evidence="2">Belongs to the bacterial solute-binding protein 2 family.</text>
</comment>
<evidence type="ECO:0000259" key="3">
    <source>
        <dbReference type="Pfam" id="PF13407"/>
    </source>
</evidence>
<dbReference type="GO" id="GO:0030288">
    <property type="term" value="C:outer membrane-bounded periplasmic space"/>
    <property type="evidence" value="ECO:0007669"/>
    <property type="project" value="TreeGrafter"/>
</dbReference>
<organism evidence="4 5">
    <name type="scientific">Alkalispirochaeta americana</name>
    <dbReference type="NCBI Taxonomy" id="159291"/>
    <lineage>
        <taxon>Bacteria</taxon>
        <taxon>Pseudomonadati</taxon>
        <taxon>Spirochaetota</taxon>
        <taxon>Spirochaetia</taxon>
        <taxon>Spirochaetales</taxon>
        <taxon>Spirochaetaceae</taxon>
        <taxon>Alkalispirochaeta</taxon>
    </lineage>
</organism>
<dbReference type="PANTHER" id="PTHR30036:SF7">
    <property type="entry name" value="ABC TRANSPORTER PERIPLASMIC-BINDING PROTEIN YPHF"/>
    <property type="match status" value="1"/>
</dbReference>
<evidence type="ECO:0000313" key="5">
    <source>
        <dbReference type="Proteomes" id="UP000186400"/>
    </source>
</evidence>
<reference evidence="4 5" key="1">
    <citation type="submission" date="2017-01" db="EMBL/GenBank/DDBJ databases">
        <authorList>
            <person name="Mah S.A."/>
            <person name="Swanson W.J."/>
            <person name="Moy G.W."/>
            <person name="Vacquier V.D."/>
        </authorList>
    </citation>
    <scope>NUCLEOTIDE SEQUENCE [LARGE SCALE GENOMIC DNA]</scope>
    <source>
        <strain evidence="4 5">ASpG1</strain>
    </source>
</reference>
<sequence length="333" mass="34863">MVFGKGRSRDIFFCMVLLMVLSPGMLWGTGLREEPPERPGPPLQEPLRALPSSVVRVALVPGGGDEASLEKGVRQALEDQNRTLAGRERLVLFQKDSPPPGALDLQINLVERAVAGGAHVILLDALDSRGLVAAAERARAAGVLVVTLMHPLEEGGADFHVGTDTAAASGSVVEHLFLYGGAGPVALLPGEERPRSFPGRARQVLRYLDENYPEVRILKASPPGPISREAAAVAARGLVAAVPDLAAIVATDGASLEGAARGVLEAGGAGRVAVIGFDKTPETVAFLEEGVIRGILVEDPLAIGYVAMVRAVAALRGEDVPKEIFVPYRLVGP</sequence>
<dbReference type="InterPro" id="IPR050555">
    <property type="entry name" value="Bact_Solute-Bind_Prot2"/>
</dbReference>
<dbReference type="GO" id="GO:0030246">
    <property type="term" value="F:carbohydrate binding"/>
    <property type="evidence" value="ECO:0007669"/>
    <property type="project" value="TreeGrafter"/>
</dbReference>
<evidence type="ECO:0000256" key="2">
    <source>
        <dbReference type="ARBA" id="ARBA00007639"/>
    </source>
</evidence>
<gene>
    <name evidence="4" type="ORF">SAMN05920897_101223</name>
</gene>
<keyword evidence="4" id="KW-0762">Sugar transport</keyword>
<keyword evidence="4" id="KW-0813">Transport</keyword>
<dbReference type="RefSeq" id="WP_076487444.1">
    <property type="nucleotide sequence ID" value="NZ_FTMS01000001.1"/>
</dbReference>
<dbReference type="Gene3D" id="3.40.50.2300">
    <property type="match status" value="2"/>
</dbReference>
<dbReference type="Proteomes" id="UP000186400">
    <property type="component" value="Unassembled WGS sequence"/>
</dbReference>
<evidence type="ECO:0000313" key="4">
    <source>
        <dbReference type="EMBL" id="SIP90619.1"/>
    </source>
</evidence>
<dbReference type="STRING" id="159291.SAMN05920897_101223"/>
<dbReference type="Pfam" id="PF13407">
    <property type="entry name" value="Peripla_BP_4"/>
    <property type="match status" value="1"/>
</dbReference>
<feature type="domain" description="Periplasmic binding protein" evidence="3">
    <location>
        <begin position="59"/>
        <end position="318"/>
    </location>
</feature>
<accession>A0A1N6NEW1</accession>
<comment type="subcellular location">
    <subcellularLocation>
        <location evidence="1">Cell envelope</location>
    </subcellularLocation>
</comment>
<dbReference type="OrthoDB" id="6196975at2"/>
<keyword evidence="5" id="KW-1185">Reference proteome</keyword>
<evidence type="ECO:0000256" key="1">
    <source>
        <dbReference type="ARBA" id="ARBA00004196"/>
    </source>
</evidence>
<dbReference type="PANTHER" id="PTHR30036">
    <property type="entry name" value="D-XYLOSE-BINDING PERIPLASMIC PROTEIN"/>
    <property type="match status" value="1"/>
</dbReference>
<dbReference type="InterPro" id="IPR025997">
    <property type="entry name" value="SBP_2_dom"/>
</dbReference>
<dbReference type="EMBL" id="FTMS01000001">
    <property type="protein sequence ID" value="SIP90619.1"/>
    <property type="molecule type" value="Genomic_DNA"/>
</dbReference>
<protein>
    <submittedName>
        <fullName evidence="4">ABC-type sugar transport system, substrate-binding protein, contains N-terminal xre family HTH domain</fullName>
    </submittedName>
</protein>
<name>A0A1N6NEW1_9SPIO</name>
<proteinExistence type="inferred from homology"/>
<dbReference type="InterPro" id="IPR028082">
    <property type="entry name" value="Peripla_BP_I"/>
</dbReference>
<dbReference type="AlphaFoldDB" id="A0A1N6NEW1"/>